<dbReference type="InterPro" id="IPR002706">
    <property type="entry name" value="Xrcc1_N"/>
</dbReference>
<name>A0A7K7QSK2_POEAT</name>
<dbReference type="Proteomes" id="UP000540071">
    <property type="component" value="Unassembled WGS sequence"/>
</dbReference>
<dbReference type="PANTHER" id="PTHR11370">
    <property type="entry name" value="DNA-REPAIR PROTEIN XRCC1"/>
    <property type="match status" value="1"/>
</dbReference>
<dbReference type="GO" id="GO:0006284">
    <property type="term" value="P:base-excision repair"/>
    <property type="evidence" value="ECO:0007669"/>
    <property type="project" value="TreeGrafter"/>
</dbReference>
<dbReference type="GO" id="GO:0003684">
    <property type="term" value="F:damaged DNA binding"/>
    <property type="evidence" value="ECO:0007669"/>
    <property type="project" value="InterPro"/>
</dbReference>
<keyword evidence="3" id="KW-1185">Reference proteome</keyword>
<dbReference type="GO" id="GO:0005634">
    <property type="term" value="C:nucleus"/>
    <property type="evidence" value="ECO:0007669"/>
    <property type="project" value="InterPro"/>
</dbReference>
<evidence type="ECO:0000313" key="2">
    <source>
        <dbReference type="EMBL" id="NWZ82918.1"/>
    </source>
</evidence>
<gene>
    <name evidence="2" type="primary">Xrcc1</name>
    <name evidence="2" type="ORF">POEATR_R15181</name>
</gene>
<proteinExistence type="predicted"/>
<accession>A0A7K7QSK2</accession>
<feature type="non-terminal residue" evidence="2">
    <location>
        <position position="116"/>
    </location>
</feature>
<evidence type="ECO:0000259" key="1">
    <source>
        <dbReference type="Pfam" id="PF01834"/>
    </source>
</evidence>
<dbReference type="InterPro" id="IPR008979">
    <property type="entry name" value="Galactose-bd-like_sf"/>
</dbReference>
<dbReference type="Pfam" id="PF01834">
    <property type="entry name" value="XRCC1_N"/>
    <property type="match status" value="1"/>
</dbReference>
<comment type="caution">
    <text evidence="2">The sequence shown here is derived from an EMBL/GenBank/DDBJ whole genome shotgun (WGS) entry which is preliminary data.</text>
</comment>
<dbReference type="Gene3D" id="2.60.120.260">
    <property type="entry name" value="Galactose-binding domain-like"/>
    <property type="match status" value="1"/>
</dbReference>
<dbReference type="GO" id="GO:0000012">
    <property type="term" value="P:single strand break repair"/>
    <property type="evidence" value="ECO:0007669"/>
    <property type="project" value="InterPro"/>
</dbReference>
<dbReference type="AlphaFoldDB" id="A0A7K7QSK2"/>
<sequence length="116" mass="12836">VAPVKISYVVSFSSQDPRLPAANLLSEDGTRPWLGCPKEHGRQLSVELHRGRASPIGCADVGKYGCVFLQIEVGCSSWPCDQPYFSLVPTVTLMTPADLKLDQNRCRVWIFKEGKD</sequence>
<dbReference type="SUPFAM" id="SSF49785">
    <property type="entry name" value="Galactose-binding domain-like"/>
    <property type="match status" value="1"/>
</dbReference>
<feature type="non-terminal residue" evidence="2">
    <location>
        <position position="1"/>
    </location>
</feature>
<feature type="domain" description="DNA-repair protein Xrcc1 N-terminal" evidence="1">
    <location>
        <begin position="2"/>
        <end position="113"/>
    </location>
</feature>
<dbReference type="EMBL" id="VZSS01000052">
    <property type="protein sequence ID" value="NWZ82918.1"/>
    <property type="molecule type" value="Genomic_DNA"/>
</dbReference>
<dbReference type="PANTHER" id="PTHR11370:SF4">
    <property type="entry name" value="DNA-REPAIR PROTEIN XRCC1 N-TERMINAL DOMAIN-CONTAINING PROTEIN"/>
    <property type="match status" value="1"/>
</dbReference>
<organism evidence="2 3">
    <name type="scientific">Poecile atricapillus</name>
    <name type="common">Black-capped chickadee</name>
    <name type="synonym">Parus atricapillus</name>
    <dbReference type="NCBI Taxonomy" id="48891"/>
    <lineage>
        <taxon>Eukaryota</taxon>
        <taxon>Metazoa</taxon>
        <taxon>Chordata</taxon>
        <taxon>Craniata</taxon>
        <taxon>Vertebrata</taxon>
        <taxon>Euteleostomi</taxon>
        <taxon>Archelosauria</taxon>
        <taxon>Archosauria</taxon>
        <taxon>Dinosauria</taxon>
        <taxon>Saurischia</taxon>
        <taxon>Theropoda</taxon>
        <taxon>Coelurosauria</taxon>
        <taxon>Aves</taxon>
        <taxon>Neognathae</taxon>
        <taxon>Neoaves</taxon>
        <taxon>Telluraves</taxon>
        <taxon>Australaves</taxon>
        <taxon>Passeriformes</taxon>
        <taxon>Paridae</taxon>
        <taxon>Poecile</taxon>
    </lineage>
</organism>
<reference evidence="2 3" key="1">
    <citation type="submission" date="2019-09" db="EMBL/GenBank/DDBJ databases">
        <title>Bird 10,000 Genomes (B10K) Project - Family phase.</title>
        <authorList>
            <person name="Zhang G."/>
        </authorList>
    </citation>
    <scope>NUCLEOTIDE SEQUENCE [LARGE SCALE GENOMIC DNA]</scope>
    <source>
        <strain evidence="2">OUT-0023</strain>
        <tissue evidence="2">Blood</tissue>
    </source>
</reference>
<protein>
    <submittedName>
        <fullName evidence="2">XRCC1 protein</fullName>
    </submittedName>
</protein>
<evidence type="ECO:0000313" key="3">
    <source>
        <dbReference type="Proteomes" id="UP000540071"/>
    </source>
</evidence>